<keyword evidence="4 6" id="KW-0067">ATP-binding</keyword>
<keyword evidence="3" id="KW-0547">Nucleotide-binding</keyword>
<dbReference type="RefSeq" id="WP_082985751.1">
    <property type="nucleotide sequence ID" value="NZ_CBCPJQ010000007.1"/>
</dbReference>
<dbReference type="PANTHER" id="PTHR43335">
    <property type="entry name" value="ABC TRANSPORTER, ATP-BINDING PROTEIN"/>
    <property type="match status" value="1"/>
</dbReference>
<gene>
    <name evidence="6" type="ORF">CKN69_03020</name>
</gene>
<proteinExistence type="inferred from homology"/>
<evidence type="ECO:0000256" key="1">
    <source>
        <dbReference type="ARBA" id="ARBA00005417"/>
    </source>
</evidence>
<name>A0A5F0MVW6_CARDV</name>
<comment type="caution">
    <text evidence="6">The sequence shown here is derived from an EMBL/GenBank/DDBJ whole genome shotgun (WGS) entry which is preliminary data.</text>
</comment>
<evidence type="ECO:0000313" key="6">
    <source>
        <dbReference type="EMBL" id="TFJ28517.1"/>
    </source>
</evidence>
<dbReference type="EMBL" id="NRPP01000007">
    <property type="protein sequence ID" value="TFJ28517.1"/>
    <property type="molecule type" value="Genomic_DNA"/>
</dbReference>
<dbReference type="Proteomes" id="UP000297938">
    <property type="component" value="Unassembled WGS sequence"/>
</dbReference>
<dbReference type="SMART" id="SM00382">
    <property type="entry name" value="AAA"/>
    <property type="match status" value="1"/>
</dbReference>
<feature type="domain" description="ABC transporter" evidence="5">
    <location>
        <begin position="3"/>
        <end position="229"/>
    </location>
</feature>
<dbReference type="GO" id="GO:0016887">
    <property type="term" value="F:ATP hydrolysis activity"/>
    <property type="evidence" value="ECO:0007669"/>
    <property type="project" value="InterPro"/>
</dbReference>
<dbReference type="AlphaFoldDB" id="A0A5F0MVW6"/>
<dbReference type="Gene3D" id="3.40.50.300">
    <property type="entry name" value="P-loop containing nucleotide triphosphate hydrolases"/>
    <property type="match status" value="1"/>
</dbReference>
<organism evidence="6 7">
    <name type="scientific">Carnobacterium divergens</name>
    <name type="common">Lactobacillus divergens</name>
    <dbReference type="NCBI Taxonomy" id="2748"/>
    <lineage>
        <taxon>Bacteria</taxon>
        <taxon>Bacillati</taxon>
        <taxon>Bacillota</taxon>
        <taxon>Bacilli</taxon>
        <taxon>Lactobacillales</taxon>
        <taxon>Carnobacteriaceae</taxon>
        <taxon>Carnobacterium</taxon>
    </lineage>
</organism>
<dbReference type="PROSITE" id="PS00211">
    <property type="entry name" value="ABC_TRANSPORTER_1"/>
    <property type="match status" value="1"/>
</dbReference>
<reference evidence="6 7" key="1">
    <citation type="journal article" date="2018" name="Int. J. Food Microbiol.">
        <title>Growth of Carnobacterium spp. isolated from chilled vacuum-packaged meat under relevant acidic conditions.</title>
        <authorList>
            <person name="Zhang P."/>
            <person name="Badoni M."/>
            <person name="Ganzle M."/>
            <person name="Yang X."/>
        </authorList>
    </citation>
    <scope>NUCLEOTIDE SEQUENCE [LARGE SCALE GENOMIC DNA]</scope>
    <source>
        <strain evidence="6 7">B2</strain>
    </source>
</reference>
<keyword evidence="2" id="KW-0813">Transport</keyword>
<evidence type="ECO:0000256" key="2">
    <source>
        <dbReference type="ARBA" id="ARBA00022448"/>
    </source>
</evidence>
<dbReference type="InterPro" id="IPR017871">
    <property type="entry name" value="ABC_transporter-like_CS"/>
</dbReference>
<dbReference type="Pfam" id="PF00005">
    <property type="entry name" value="ABC_tran"/>
    <property type="match status" value="1"/>
</dbReference>
<dbReference type="InterPro" id="IPR003593">
    <property type="entry name" value="AAA+_ATPase"/>
</dbReference>
<dbReference type="PROSITE" id="PS50893">
    <property type="entry name" value="ABC_TRANSPORTER_2"/>
    <property type="match status" value="1"/>
</dbReference>
<accession>A0A5F0MVW6</accession>
<evidence type="ECO:0000256" key="3">
    <source>
        <dbReference type="ARBA" id="ARBA00022741"/>
    </source>
</evidence>
<dbReference type="PANTHER" id="PTHR43335:SF4">
    <property type="entry name" value="ABC TRANSPORTER, ATP-BINDING PROTEIN"/>
    <property type="match status" value="1"/>
</dbReference>
<dbReference type="SUPFAM" id="SSF52540">
    <property type="entry name" value="P-loop containing nucleoside triphosphate hydrolases"/>
    <property type="match status" value="1"/>
</dbReference>
<evidence type="ECO:0000259" key="5">
    <source>
        <dbReference type="PROSITE" id="PS50893"/>
    </source>
</evidence>
<comment type="similarity">
    <text evidence="1">Belongs to the ABC transporter superfamily.</text>
</comment>
<dbReference type="InterPro" id="IPR027417">
    <property type="entry name" value="P-loop_NTPase"/>
</dbReference>
<evidence type="ECO:0000256" key="4">
    <source>
        <dbReference type="ARBA" id="ARBA00022840"/>
    </source>
</evidence>
<protein>
    <submittedName>
        <fullName evidence="6">ABC transporter ATP-binding protein</fullName>
    </submittedName>
</protein>
<sequence length="301" mass="33976">MILICENVSKSIQKKDILKNIQFKLRENEIVGLVGPNGAGKTTLMKLMVGLSSSSTGSIRLNDFDIKKNFLDFISQVGAIIEVPIFYPSMTGFQCLSYYGKLRNINKNKILQAVKLVGLENNIQSKVRTYSLGMRQRLGIAQAIMNQPQLLILDEPFNGLDPQGVDELKDILLTTKNAGSTVFISSHTLSELEIICDRIIFMNHGEIIKDDYLHSQTRCGLKMCLITSDNLTAKNLIEKNNPTIRLKRNNQQLILEHLVVSQFTDILILLKNHNIEIISMEEAKESLQKTFHSIITKESEK</sequence>
<evidence type="ECO:0000313" key="7">
    <source>
        <dbReference type="Proteomes" id="UP000297938"/>
    </source>
</evidence>
<dbReference type="GO" id="GO:0005524">
    <property type="term" value="F:ATP binding"/>
    <property type="evidence" value="ECO:0007669"/>
    <property type="project" value="UniProtKB-KW"/>
</dbReference>
<dbReference type="InterPro" id="IPR003439">
    <property type="entry name" value="ABC_transporter-like_ATP-bd"/>
</dbReference>